<dbReference type="GO" id="GO:0020037">
    <property type="term" value="F:heme binding"/>
    <property type="evidence" value="ECO:0007669"/>
    <property type="project" value="InterPro"/>
</dbReference>
<accession>A0AB34J1V2</accession>
<dbReference type="GO" id="GO:0034599">
    <property type="term" value="P:cellular response to oxidative stress"/>
    <property type="evidence" value="ECO:0007669"/>
    <property type="project" value="InterPro"/>
</dbReference>
<evidence type="ECO:0000313" key="10">
    <source>
        <dbReference type="Proteomes" id="UP001515480"/>
    </source>
</evidence>
<sequence length="319" mass="34788">MAARRLQLLSDHLAPTYWGRSDDEARRYRQLCLRLLDALRATIDAANCAPILLRLAWHDAGTFDASLRSWPRCGGANGSIRFEDELAHPANAGLHRALALLRPFKLRFAAVSWADLIQLAAAAAVECCAGPRIPLRVGRVDTTSPSQCPADGLLPAPRPPFPDGSADAPSHVRRVFRRMGFGDAETVALLGAHTIGRAFAERSGVTACAQAAGEGTPYTAASARVRADGGEGVGTPGGQSWCTRWLTFDNEYYKYLERGPQPGLLWLPTDAALHEDEAFRPHFERYARDQAAFFEDYARAHARLSELGSKFDPPEGILL</sequence>
<keyword evidence="2" id="KW-0349">Heme</keyword>
<name>A0AB34J1V2_PRYPA</name>
<dbReference type="Gene3D" id="1.10.420.10">
    <property type="entry name" value="Peroxidase, domain 2"/>
    <property type="match status" value="1"/>
</dbReference>
<dbReference type="GO" id="GO:0000302">
    <property type="term" value="P:response to reactive oxygen species"/>
    <property type="evidence" value="ECO:0007669"/>
    <property type="project" value="TreeGrafter"/>
</dbReference>
<evidence type="ECO:0000313" key="9">
    <source>
        <dbReference type="EMBL" id="KAL1511352.1"/>
    </source>
</evidence>
<keyword evidence="4" id="KW-0560">Oxidoreductase</keyword>
<keyword evidence="5" id="KW-0408">Iron</keyword>
<keyword evidence="10" id="KW-1185">Reference proteome</keyword>
<evidence type="ECO:0000256" key="1">
    <source>
        <dbReference type="ARBA" id="ARBA00022559"/>
    </source>
</evidence>
<dbReference type="InterPro" id="IPR002016">
    <property type="entry name" value="Haem_peroxidase"/>
</dbReference>
<keyword evidence="1" id="KW-0575">Peroxidase</keyword>
<dbReference type="PRINTS" id="PR00458">
    <property type="entry name" value="PEROXIDASE"/>
</dbReference>
<dbReference type="EMBL" id="JBGBPQ010000014">
    <property type="protein sequence ID" value="KAL1511352.1"/>
    <property type="molecule type" value="Genomic_DNA"/>
</dbReference>
<comment type="caution">
    <text evidence="9">The sequence shown here is derived from an EMBL/GenBank/DDBJ whole genome shotgun (WGS) entry which is preliminary data.</text>
</comment>
<dbReference type="GO" id="GO:0042744">
    <property type="term" value="P:hydrogen peroxide catabolic process"/>
    <property type="evidence" value="ECO:0007669"/>
    <property type="project" value="TreeGrafter"/>
</dbReference>
<dbReference type="InterPro" id="IPR019794">
    <property type="entry name" value="Peroxidases_AS"/>
</dbReference>
<dbReference type="PANTHER" id="PTHR31356:SF66">
    <property type="entry name" value="CATALASE-PEROXIDASE"/>
    <property type="match status" value="1"/>
</dbReference>
<proteinExistence type="inferred from homology"/>
<feature type="domain" description="Plant heme peroxidase family profile" evidence="8">
    <location>
        <begin position="111"/>
        <end position="319"/>
    </location>
</feature>
<dbReference type="Gene3D" id="1.10.520.10">
    <property type="match status" value="1"/>
</dbReference>
<dbReference type="Proteomes" id="UP001515480">
    <property type="component" value="Unassembled WGS sequence"/>
</dbReference>
<feature type="region of interest" description="Disordered" evidence="7">
    <location>
        <begin position="146"/>
        <end position="169"/>
    </location>
</feature>
<evidence type="ECO:0000256" key="4">
    <source>
        <dbReference type="ARBA" id="ARBA00023002"/>
    </source>
</evidence>
<dbReference type="Pfam" id="PF00141">
    <property type="entry name" value="peroxidase"/>
    <property type="match status" value="1"/>
</dbReference>
<evidence type="ECO:0000256" key="5">
    <source>
        <dbReference type="ARBA" id="ARBA00023004"/>
    </source>
</evidence>
<evidence type="ECO:0000256" key="7">
    <source>
        <dbReference type="SAM" id="MobiDB-lite"/>
    </source>
</evidence>
<dbReference type="InterPro" id="IPR019793">
    <property type="entry name" value="Peroxidases_heam-ligand_BS"/>
</dbReference>
<gene>
    <name evidence="9" type="ORF">AB1Y20_006155</name>
</gene>
<dbReference type="GO" id="GO:0004601">
    <property type="term" value="F:peroxidase activity"/>
    <property type="evidence" value="ECO:0007669"/>
    <property type="project" value="UniProtKB-KW"/>
</dbReference>
<dbReference type="PROSITE" id="PS00435">
    <property type="entry name" value="PEROXIDASE_1"/>
    <property type="match status" value="1"/>
</dbReference>
<dbReference type="SUPFAM" id="SSF48113">
    <property type="entry name" value="Heme-dependent peroxidases"/>
    <property type="match status" value="1"/>
</dbReference>
<dbReference type="AlphaFoldDB" id="A0AB34J1V2"/>
<dbReference type="PANTHER" id="PTHR31356">
    <property type="entry name" value="THYLAKOID LUMENAL 29 KDA PROTEIN, CHLOROPLASTIC-RELATED"/>
    <property type="match status" value="1"/>
</dbReference>
<keyword evidence="3" id="KW-0479">Metal-binding</keyword>
<dbReference type="PROSITE" id="PS00436">
    <property type="entry name" value="PEROXIDASE_2"/>
    <property type="match status" value="1"/>
</dbReference>
<dbReference type="GO" id="GO:0046872">
    <property type="term" value="F:metal ion binding"/>
    <property type="evidence" value="ECO:0007669"/>
    <property type="project" value="UniProtKB-KW"/>
</dbReference>
<evidence type="ECO:0000259" key="8">
    <source>
        <dbReference type="PROSITE" id="PS50873"/>
    </source>
</evidence>
<dbReference type="PRINTS" id="PR00459">
    <property type="entry name" value="ASPEROXIDASE"/>
</dbReference>
<dbReference type="InterPro" id="IPR044831">
    <property type="entry name" value="Ccp1-like"/>
</dbReference>
<organism evidence="9 10">
    <name type="scientific">Prymnesium parvum</name>
    <name type="common">Toxic golden alga</name>
    <dbReference type="NCBI Taxonomy" id="97485"/>
    <lineage>
        <taxon>Eukaryota</taxon>
        <taxon>Haptista</taxon>
        <taxon>Haptophyta</taxon>
        <taxon>Prymnesiophyceae</taxon>
        <taxon>Prymnesiales</taxon>
        <taxon>Prymnesiaceae</taxon>
        <taxon>Prymnesium</taxon>
    </lineage>
</organism>
<dbReference type="PROSITE" id="PS50873">
    <property type="entry name" value="PEROXIDASE_4"/>
    <property type="match status" value="1"/>
</dbReference>
<evidence type="ECO:0000256" key="2">
    <source>
        <dbReference type="ARBA" id="ARBA00022617"/>
    </source>
</evidence>
<dbReference type="InterPro" id="IPR010255">
    <property type="entry name" value="Haem_peroxidase_sf"/>
</dbReference>
<dbReference type="InterPro" id="IPR002207">
    <property type="entry name" value="Peroxidase_I"/>
</dbReference>
<evidence type="ECO:0000256" key="6">
    <source>
        <dbReference type="RuleBase" id="RU004241"/>
    </source>
</evidence>
<protein>
    <recommendedName>
        <fullName evidence="8">Plant heme peroxidase family profile domain-containing protein</fullName>
    </recommendedName>
</protein>
<comment type="similarity">
    <text evidence="6">Belongs to the peroxidase family.</text>
</comment>
<evidence type="ECO:0000256" key="3">
    <source>
        <dbReference type="ARBA" id="ARBA00022723"/>
    </source>
</evidence>
<reference evidence="9 10" key="1">
    <citation type="journal article" date="2024" name="Science">
        <title>Giant polyketide synthase enzymes in the biosynthesis of giant marine polyether toxins.</title>
        <authorList>
            <person name="Fallon T.R."/>
            <person name="Shende V.V."/>
            <person name="Wierzbicki I.H."/>
            <person name="Pendleton A.L."/>
            <person name="Watervoot N.F."/>
            <person name="Auber R.P."/>
            <person name="Gonzalez D.J."/>
            <person name="Wisecaver J.H."/>
            <person name="Moore B.S."/>
        </authorList>
    </citation>
    <scope>NUCLEOTIDE SEQUENCE [LARGE SCALE GENOMIC DNA]</scope>
    <source>
        <strain evidence="9 10">12B1</strain>
    </source>
</reference>